<comment type="function">
    <text evidence="5">Catalyzes the oxidation of either pyridoxine 5'-phosphate (PNP) or pyridoxamine 5'-phosphate (PMP) into pyridoxal 5'-phosphate (PLP).</text>
</comment>
<accession>A0A0E9LV65</accession>
<dbReference type="HAMAP" id="MF_01629">
    <property type="entry name" value="PdxH"/>
    <property type="match status" value="1"/>
</dbReference>
<dbReference type="InterPro" id="IPR011576">
    <property type="entry name" value="Pyridox_Oxase_N"/>
</dbReference>
<dbReference type="InterPro" id="IPR012349">
    <property type="entry name" value="Split_barrel_FMN-bd"/>
</dbReference>
<organism evidence="9 10">
    <name type="scientific">Geofilum rubicundum JCM 15548</name>
    <dbReference type="NCBI Taxonomy" id="1236989"/>
    <lineage>
        <taxon>Bacteria</taxon>
        <taxon>Pseudomonadati</taxon>
        <taxon>Bacteroidota</taxon>
        <taxon>Bacteroidia</taxon>
        <taxon>Marinilabiliales</taxon>
        <taxon>Marinilabiliaceae</taxon>
        <taxon>Geofilum</taxon>
    </lineage>
</organism>
<feature type="binding site" evidence="5 6">
    <location>
        <begin position="77"/>
        <end position="78"/>
    </location>
    <ligand>
        <name>FMN</name>
        <dbReference type="ChEBI" id="CHEBI:58210"/>
    </ligand>
</feature>
<dbReference type="GO" id="GO:0008615">
    <property type="term" value="P:pyridoxine biosynthetic process"/>
    <property type="evidence" value="ECO:0007669"/>
    <property type="project" value="UniProtKB-UniRule"/>
</dbReference>
<comment type="cofactor">
    <cofactor evidence="5 6">
        <name>FMN</name>
        <dbReference type="ChEBI" id="CHEBI:58210"/>
    </cofactor>
    <text evidence="5 6">Binds 1 FMN per subunit.</text>
</comment>
<evidence type="ECO:0000256" key="2">
    <source>
        <dbReference type="ARBA" id="ARBA00022630"/>
    </source>
</evidence>
<evidence type="ECO:0000256" key="3">
    <source>
        <dbReference type="ARBA" id="ARBA00022643"/>
    </source>
</evidence>
<sequence length="213" mass="23847">MGNQLGNLRRDFLSGGLSLDDLNPDPLKQTGEWLKAAIDSGEAEPNAMTLATAGPAGFPHARIVLLKEILTDGLVFYTNYESDKGEEMAYCQNVAVLFFWPGLERQIRVEGVVEKVPAEVSDLYFASRPRASQLGAWASPQSRVVPDFAYLENNYAAVLKKFEGREVPRPSHWGGYLIKPRKFEFWQGRAGRLHQRFRYQLSGGAWSIETLAP</sequence>
<evidence type="ECO:0000256" key="5">
    <source>
        <dbReference type="HAMAP-Rule" id="MF_01629"/>
    </source>
</evidence>
<feature type="binding site" evidence="5">
    <location>
        <position position="128"/>
    </location>
    <ligand>
        <name>substrate</name>
    </ligand>
</feature>
<dbReference type="GO" id="GO:0010181">
    <property type="term" value="F:FMN binding"/>
    <property type="evidence" value="ECO:0007669"/>
    <property type="project" value="UniProtKB-UniRule"/>
</dbReference>
<feature type="binding site" evidence="5 6">
    <location>
        <begin position="141"/>
        <end position="142"/>
    </location>
    <ligand>
        <name>FMN</name>
        <dbReference type="ChEBI" id="CHEBI:58210"/>
    </ligand>
</feature>
<evidence type="ECO:0000313" key="9">
    <source>
        <dbReference type="EMBL" id="GAO29198.1"/>
    </source>
</evidence>
<keyword evidence="3 5" id="KW-0288">FMN</keyword>
<comment type="catalytic activity">
    <reaction evidence="5">
        <text>pyridoxamine 5'-phosphate + O2 + H2O = pyridoxal 5'-phosphate + H2O2 + NH4(+)</text>
        <dbReference type="Rhea" id="RHEA:15817"/>
        <dbReference type="ChEBI" id="CHEBI:15377"/>
        <dbReference type="ChEBI" id="CHEBI:15379"/>
        <dbReference type="ChEBI" id="CHEBI:16240"/>
        <dbReference type="ChEBI" id="CHEBI:28938"/>
        <dbReference type="ChEBI" id="CHEBI:58451"/>
        <dbReference type="ChEBI" id="CHEBI:597326"/>
        <dbReference type="EC" id="1.4.3.5"/>
    </reaction>
</comment>
<comment type="subunit">
    <text evidence="5">Homodimer.</text>
</comment>
<comment type="similarity">
    <text evidence="1 5">Belongs to the pyridoxamine 5'-phosphate oxidase family.</text>
</comment>
<dbReference type="PIRSF" id="PIRSF000190">
    <property type="entry name" value="Pyd_amn-ph_oxd"/>
    <property type="match status" value="1"/>
</dbReference>
<evidence type="ECO:0000313" key="10">
    <source>
        <dbReference type="Proteomes" id="UP000032900"/>
    </source>
</evidence>
<feature type="binding site" evidence="5">
    <location>
        <position position="124"/>
    </location>
    <ligand>
        <name>substrate</name>
    </ligand>
</feature>
<feature type="binding site" evidence="5 6">
    <location>
        <begin position="62"/>
        <end position="67"/>
    </location>
    <ligand>
        <name>FMN</name>
        <dbReference type="ChEBI" id="CHEBI:58210"/>
    </ligand>
</feature>
<proteinExistence type="inferred from homology"/>
<feature type="domain" description="Pyridoxine 5'-phosphate oxidase dimerisation C-terminal" evidence="8">
    <location>
        <begin position="173"/>
        <end position="213"/>
    </location>
</feature>
<evidence type="ECO:0000256" key="1">
    <source>
        <dbReference type="ARBA" id="ARBA00007301"/>
    </source>
</evidence>
<keyword evidence="4 5" id="KW-0560">Oxidoreductase</keyword>
<dbReference type="InterPro" id="IPR019576">
    <property type="entry name" value="Pyridoxamine_oxidase_dimer_C"/>
</dbReference>
<dbReference type="Proteomes" id="UP000032900">
    <property type="component" value="Unassembled WGS sequence"/>
</dbReference>
<keyword evidence="5" id="KW-0664">Pyridoxine biosynthesis</keyword>
<feature type="binding site" evidence="5">
    <location>
        <position position="132"/>
    </location>
    <ligand>
        <name>substrate</name>
    </ligand>
</feature>
<comment type="caution">
    <text evidence="5">Lacks conserved residue(s) required for the propagation of feature annotation.</text>
</comment>
<dbReference type="NCBIfam" id="TIGR00558">
    <property type="entry name" value="pdxH"/>
    <property type="match status" value="1"/>
</dbReference>
<feature type="binding site" evidence="5">
    <location>
        <position position="67"/>
    </location>
    <ligand>
        <name>substrate</name>
    </ligand>
</feature>
<feature type="domain" description="Pyridoxamine 5'-phosphate oxidase N-terminal" evidence="7">
    <location>
        <begin position="35"/>
        <end position="158"/>
    </location>
</feature>
<dbReference type="UniPathway" id="UPA01068">
    <property type="reaction ID" value="UER00304"/>
</dbReference>
<comment type="catalytic activity">
    <reaction evidence="5">
        <text>pyridoxine 5'-phosphate + O2 = pyridoxal 5'-phosphate + H2O2</text>
        <dbReference type="Rhea" id="RHEA:15149"/>
        <dbReference type="ChEBI" id="CHEBI:15379"/>
        <dbReference type="ChEBI" id="CHEBI:16240"/>
        <dbReference type="ChEBI" id="CHEBI:58589"/>
        <dbReference type="ChEBI" id="CHEBI:597326"/>
        <dbReference type="EC" id="1.4.3.5"/>
    </reaction>
</comment>
<dbReference type="EMBL" id="BAZW01000007">
    <property type="protein sequence ID" value="GAO29198.1"/>
    <property type="molecule type" value="Genomic_DNA"/>
</dbReference>
<dbReference type="AlphaFoldDB" id="A0A0E9LV65"/>
<gene>
    <name evidence="5" type="primary">pdxH</name>
    <name evidence="9" type="ORF">JCM15548_11364</name>
</gene>
<name>A0A0E9LV65_9BACT</name>
<dbReference type="InterPro" id="IPR000659">
    <property type="entry name" value="Pyridox_Oxase"/>
</dbReference>
<dbReference type="PANTHER" id="PTHR10851:SF0">
    <property type="entry name" value="PYRIDOXINE-5'-PHOSPHATE OXIDASE"/>
    <property type="match status" value="1"/>
</dbReference>
<dbReference type="RefSeq" id="WP_062123204.1">
    <property type="nucleotide sequence ID" value="NZ_BAZW01000007.1"/>
</dbReference>
<dbReference type="Pfam" id="PF10590">
    <property type="entry name" value="PNP_phzG_C"/>
    <property type="match status" value="1"/>
</dbReference>
<dbReference type="SUPFAM" id="SSF50475">
    <property type="entry name" value="FMN-binding split barrel"/>
    <property type="match status" value="1"/>
</dbReference>
<dbReference type="OrthoDB" id="9780392at2"/>
<protein>
    <recommendedName>
        <fullName evidence="5">Pyridoxine/pyridoxamine 5'-phosphate oxidase</fullName>
        <ecNumber evidence="5">1.4.3.5</ecNumber>
    </recommendedName>
    <alternativeName>
        <fullName evidence="5">PNP/PMP oxidase</fullName>
        <shortName evidence="5">PNPOx</shortName>
    </alternativeName>
    <alternativeName>
        <fullName evidence="5">Pyridoxal 5'-phosphate synthase</fullName>
    </alternativeName>
</protein>
<dbReference type="NCBIfam" id="NF004231">
    <property type="entry name" value="PRK05679.1"/>
    <property type="match status" value="1"/>
</dbReference>
<dbReference type="EC" id="1.4.3.5" evidence="5"/>
<comment type="pathway">
    <text evidence="5">Cofactor metabolism; pyridoxal 5'-phosphate salvage; pyridoxal 5'-phosphate from pyridoxamine 5'-phosphate: step 1/1.</text>
</comment>
<reference evidence="9 10" key="1">
    <citation type="journal article" date="2015" name="Microbes Environ.">
        <title>Distribution and evolution of nitrogen fixation genes in the phylum bacteroidetes.</title>
        <authorList>
            <person name="Inoue J."/>
            <person name="Oshima K."/>
            <person name="Suda W."/>
            <person name="Sakamoto M."/>
            <person name="Iino T."/>
            <person name="Noda S."/>
            <person name="Hongoh Y."/>
            <person name="Hattori M."/>
            <person name="Ohkuma M."/>
        </authorList>
    </citation>
    <scope>NUCLEOTIDE SEQUENCE [LARGE SCALE GENOMIC DNA]</scope>
    <source>
        <strain evidence="9">JCM 15548</strain>
    </source>
</reference>
<evidence type="ECO:0000259" key="7">
    <source>
        <dbReference type="Pfam" id="PF01243"/>
    </source>
</evidence>
<dbReference type="Pfam" id="PF01243">
    <property type="entry name" value="PNPOx_N"/>
    <property type="match status" value="1"/>
</dbReference>
<evidence type="ECO:0000256" key="4">
    <source>
        <dbReference type="ARBA" id="ARBA00023002"/>
    </source>
</evidence>
<feature type="binding site" evidence="5 6">
    <location>
        <position position="196"/>
    </location>
    <ligand>
        <name>FMN</name>
        <dbReference type="ChEBI" id="CHEBI:58210"/>
    </ligand>
</feature>
<feature type="binding site" evidence="5">
    <location>
        <begin position="192"/>
        <end position="194"/>
    </location>
    <ligand>
        <name>substrate</name>
    </ligand>
</feature>
<feature type="binding site" evidence="5 6">
    <location>
        <position position="106"/>
    </location>
    <ligand>
        <name>FMN</name>
        <dbReference type="ChEBI" id="CHEBI:58210"/>
    </ligand>
</feature>
<evidence type="ECO:0000259" key="8">
    <source>
        <dbReference type="Pfam" id="PF10590"/>
    </source>
</evidence>
<evidence type="ECO:0000256" key="6">
    <source>
        <dbReference type="PIRSR" id="PIRSR000190-2"/>
    </source>
</evidence>
<dbReference type="Gene3D" id="2.30.110.10">
    <property type="entry name" value="Electron Transport, Fmn-binding Protein, Chain A"/>
    <property type="match status" value="1"/>
</dbReference>
<dbReference type="STRING" id="1236989.JCM15548_11364"/>
<comment type="pathway">
    <text evidence="5">Cofactor metabolism; pyridoxal 5'-phosphate salvage; pyridoxal 5'-phosphate from pyridoxine 5'-phosphate: step 1/1.</text>
</comment>
<feature type="binding site" evidence="5 6">
    <location>
        <position position="186"/>
    </location>
    <ligand>
        <name>FMN</name>
        <dbReference type="ChEBI" id="CHEBI:58210"/>
    </ligand>
</feature>
<keyword evidence="10" id="KW-1185">Reference proteome</keyword>
<keyword evidence="2 5" id="KW-0285">Flavoprotein</keyword>
<dbReference type="PANTHER" id="PTHR10851">
    <property type="entry name" value="PYRIDOXINE-5-PHOSPHATE OXIDASE"/>
    <property type="match status" value="1"/>
</dbReference>
<feature type="binding site" evidence="5 6">
    <location>
        <position position="84"/>
    </location>
    <ligand>
        <name>FMN</name>
        <dbReference type="ChEBI" id="CHEBI:58210"/>
    </ligand>
</feature>
<dbReference type="GO" id="GO:0004733">
    <property type="term" value="F:pyridoxamine phosphate oxidase activity"/>
    <property type="evidence" value="ECO:0007669"/>
    <property type="project" value="UniProtKB-UniRule"/>
</dbReference>
<comment type="caution">
    <text evidence="9">The sequence shown here is derived from an EMBL/GenBank/DDBJ whole genome shotgun (WGS) entry which is preliminary data.</text>
</comment>